<evidence type="ECO:0000259" key="1">
    <source>
        <dbReference type="Pfam" id="PF01569"/>
    </source>
</evidence>
<dbReference type="InterPro" id="IPR052559">
    <property type="entry name" value="V-haloperoxidase"/>
</dbReference>
<dbReference type="InterPro" id="IPR000326">
    <property type="entry name" value="PAP2/HPO"/>
</dbReference>
<dbReference type="EMBL" id="CP027062">
    <property type="protein sequence ID" value="AVI51052.1"/>
    <property type="molecule type" value="Genomic_DNA"/>
</dbReference>
<proteinExistence type="predicted"/>
<accession>A0A2S0HWL9</accession>
<evidence type="ECO:0000313" key="2">
    <source>
        <dbReference type="EMBL" id="AVI51052.1"/>
    </source>
</evidence>
<dbReference type="Pfam" id="PF01569">
    <property type="entry name" value="PAP2"/>
    <property type="match status" value="1"/>
</dbReference>
<reference evidence="2 3" key="1">
    <citation type="submission" date="2018-02" db="EMBL/GenBank/DDBJ databases">
        <title>Genomic analysis of the strain RR4-38 isolated from a seawater recirculating aquaculture system.</title>
        <authorList>
            <person name="Kim Y.-S."/>
            <person name="Jang Y.H."/>
            <person name="Kim K.-H."/>
        </authorList>
    </citation>
    <scope>NUCLEOTIDE SEQUENCE [LARGE SCALE GENOMIC DNA]</scope>
    <source>
        <strain evidence="2 3">RR4-38</strain>
    </source>
</reference>
<dbReference type="CDD" id="cd03398">
    <property type="entry name" value="PAP2_haloperoxidase"/>
    <property type="match status" value="1"/>
</dbReference>
<dbReference type="InterPro" id="IPR036938">
    <property type="entry name" value="PAP2/HPO_sf"/>
</dbReference>
<sequence length="456" mass="51810">MKLNDKIIPIRVFAFLLVLFFLNSCKQDPSKVSTADLQHVEISAKDFQNAVDRVTEIMIHDIFSPPQASRIYAYPNIAAFEIIAQNDPTYKSLAGQVTDLTEIPTAADSLVNYSMAAMIAHMDLSKSLVFSEEKMTAYSDSLYDMWSEKNKPQFDASMNYAMEVVEHMKEWIGKDNYKQTRTMSKFTVDIDDPARWQPTPPAYMDGIEPHWNKIRPLVLDSASQFKPEPPPPFSLEKNSDFFKELKEVYDVSEDITKKGDESEEVEIAQFWDCNPYVSVTRGHLMFATKKITPGAHWMGITEIACKDTEANFNETVYAYTKSSIAMFDAFISCWDEKYRSNLIRPETLINQHIDENWKPILQTPPFPEYVSGHSVVSGAASTVLTDIFGDNFSFMDDTELPFGLPVRGFDSFNKAAEEAAVSRLYGGIHYRAAIDEGLTQGRQVGQWVIDNLQMKQ</sequence>
<dbReference type="KEGG" id="aue:C5O00_07620"/>
<dbReference type="SUPFAM" id="SSF48317">
    <property type="entry name" value="Acid phosphatase/Vanadium-dependent haloperoxidase"/>
    <property type="match status" value="1"/>
</dbReference>
<gene>
    <name evidence="2" type="ORF">C5O00_07620</name>
</gene>
<dbReference type="RefSeq" id="WP_105216293.1">
    <property type="nucleotide sequence ID" value="NZ_CP027062.1"/>
</dbReference>
<dbReference type="PANTHER" id="PTHR34599:SF1">
    <property type="entry name" value="PHOSPHATIDIC ACID PHOSPHATASE TYPE 2_HALOPEROXIDASE DOMAIN-CONTAINING PROTEIN"/>
    <property type="match status" value="1"/>
</dbReference>
<dbReference type="Proteomes" id="UP000238442">
    <property type="component" value="Chromosome"/>
</dbReference>
<feature type="domain" description="Phosphatidic acid phosphatase type 2/haloperoxidase" evidence="1">
    <location>
        <begin position="337"/>
        <end position="449"/>
    </location>
</feature>
<keyword evidence="3" id="KW-1185">Reference proteome</keyword>
<evidence type="ECO:0000313" key="3">
    <source>
        <dbReference type="Proteomes" id="UP000238442"/>
    </source>
</evidence>
<protein>
    <submittedName>
        <fullName evidence="2">Phosphatidic acid phosphatase</fullName>
    </submittedName>
</protein>
<organism evidence="2 3">
    <name type="scientific">Pukyongia salina</name>
    <dbReference type="NCBI Taxonomy" id="2094025"/>
    <lineage>
        <taxon>Bacteria</taxon>
        <taxon>Pseudomonadati</taxon>
        <taxon>Bacteroidota</taxon>
        <taxon>Flavobacteriia</taxon>
        <taxon>Flavobacteriales</taxon>
        <taxon>Flavobacteriaceae</taxon>
        <taxon>Pukyongia</taxon>
    </lineage>
</organism>
<dbReference type="Gene3D" id="1.10.606.20">
    <property type="match status" value="1"/>
</dbReference>
<dbReference type="OrthoDB" id="9780455at2"/>
<dbReference type="AlphaFoldDB" id="A0A2S0HWL9"/>
<dbReference type="PANTHER" id="PTHR34599">
    <property type="entry name" value="PEROXIDASE-RELATED"/>
    <property type="match status" value="1"/>
</dbReference>
<name>A0A2S0HWL9_9FLAO</name>